<keyword evidence="1" id="KW-1133">Transmembrane helix</keyword>
<feature type="transmembrane region" description="Helical" evidence="1">
    <location>
        <begin position="46"/>
        <end position="62"/>
    </location>
</feature>
<dbReference type="Proteomes" id="UP000176284">
    <property type="component" value="Unassembled WGS sequence"/>
</dbReference>
<reference evidence="2 3" key="1">
    <citation type="journal article" date="2016" name="Nat. Commun.">
        <title>Thousands of microbial genomes shed light on interconnected biogeochemical processes in an aquifer system.</title>
        <authorList>
            <person name="Anantharaman K."/>
            <person name="Brown C.T."/>
            <person name="Hug L.A."/>
            <person name="Sharon I."/>
            <person name="Castelle C.J."/>
            <person name="Probst A.J."/>
            <person name="Thomas B.C."/>
            <person name="Singh A."/>
            <person name="Wilkins M.J."/>
            <person name="Karaoz U."/>
            <person name="Brodie E.L."/>
            <person name="Williams K.H."/>
            <person name="Hubbard S.S."/>
            <person name="Banfield J.F."/>
        </authorList>
    </citation>
    <scope>NUCLEOTIDE SEQUENCE [LARGE SCALE GENOMIC DNA]</scope>
</reference>
<dbReference type="EMBL" id="MHJM01000023">
    <property type="protein sequence ID" value="OGY67469.1"/>
    <property type="molecule type" value="Genomic_DNA"/>
</dbReference>
<proteinExistence type="predicted"/>
<sequence length="63" mass="6578">MLTVLFASFAVALGNLGIAMTAERASAVLAGIISGHNYFQEKKFGAKIMVSLVLVIGLILLAI</sequence>
<name>A0A1G1ZSM2_9BACT</name>
<evidence type="ECO:0000313" key="3">
    <source>
        <dbReference type="Proteomes" id="UP000176284"/>
    </source>
</evidence>
<dbReference type="AlphaFoldDB" id="A0A1G1ZSM2"/>
<protein>
    <recommendedName>
        <fullName evidence="4">EamA domain-containing protein</fullName>
    </recommendedName>
</protein>
<accession>A0A1G1ZSM2</accession>
<gene>
    <name evidence="2" type="ORF">A3H63_01065</name>
</gene>
<organism evidence="2 3">
    <name type="scientific">Candidatus Harrisonbacteria bacterium RIFCSPLOWO2_02_FULL_45_10c</name>
    <dbReference type="NCBI Taxonomy" id="1798410"/>
    <lineage>
        <taxon>Bacteria</taxon>
        <taxon>Candidatus Harrisoniibacteriota</taxon>
    </lineage>
</organism>
<evidence type="ECO:0000256" key="1">
    <source>
        <dbReference type="SAM" id="Phobius"/>
    </source>
</evidence>
<dbReference type="STRING" id="1798410.A3H63_01065"/>
<keyword evidence="1" id="KW-0812">Transmembrane</keyword>
<comment type="caution">
    <text evidence="2">The sequence shown here is derived from an EMBL/GenBank/DDBJ whole genome shotgun (WGS) entry which is preliminary data.</text>
</comment>
<evidence type="ECO:0008006" key="4">
    <source>
        <dbReference type="Google" id="ProtNLM"/>
    </source>
</evidence>
<evidence type="ECO:0000313" key="2">
    <source>
        <dbReference type="EMBL" id="OGY67469.1"/>
    </source>
</evidence>
<keyword evidence="1" id="KW-0472">Membrane</keyword>